<evidence type="ECO:0000256" key="1">
    <source>
        <dbReference type="ARBA" id="ARBA00007409"/>
    </source>
</evidence>
<proteinExistence type="inferred from homology"/>
<comment type="caution">
    <text evidence="6">The sequence shown here is derived from an EMBL/GenBank/DDBJ whole genome shotgun (WGS) entry which is preliminary data.</text>
</comment>
<accession>A0A9P5CPL0</accession>
<comment type="catalytic activity">
    <reaction evidence="4">
        <text>RX + glutathione = an S-substituted glutathione + a halide anion + H(+)</text>
        <dbReference type="Rhea" id="RHEA:16437"/>
        <dbReference type="ChEBI" id="CHEBI:15378"/>
        <dbReference type="ChEBI" id="CHEBI:16042"/>
        <dbReference type="ChEBI" id="CHEBI:17792"/>
        <dbReference type="ChEBI" id="CHEBI:57925"/>
        <dbReference type="ChEBI" id="CHEBI:90779"/>
        <dbReference type="EC" id="2.5.1.18"/>
    </reaction>
</comment>
<name>A0A9P5CPL0_CRYP1</name>
<evidence type="ECO:0000259" key="5">
    <source>
        <dbReference type="PROSITE" id="PS50404"/>
    </source>
</evidence>
<dbReference type="InterPro" id="IPR004045">
    <property type="entry name" value="Glutathione_S-Trfase_N"/>
</dbReference>
<dbReference type="OrthoDB" id="422574at2759"/>
<dbReference type="RefSeq" id="XP_040777555.1">
    <property type="nucleotide sequence ID" value="XM_040921481.1"/>
</dbReference>
<feature type="domain" description="GST N-terminal" evidence="5">
    <location>
        <begin position="7"/>
        <end position="88"/>
    </location>
</feature>
<protein>
    <recommendedName>
        <fullName evidence="2">glutathione transferase</fullName>
        <ecNumber evidence="2">2.5.1.18</ecNumber>
    </recommendedName>
</protein>
<dbReference type="InterPro" id="IPR036249">
    <property type="entry name" value="Thioredoxin-like_sf"/>
</dbReference>
<dbReference type="Pfam" id="PF02798">
    <property type="entry name" value="GST_N"/>
    <property type="match status" value="1"/>
</dbReference>
<evidence type="ECO:0000313" key="7">
    <source>
        <dbReference type="Proteomes" id="UP000803844"/>
    </source>
</evidence>
<reference evidence="6" key="1">
    <citation type="journal article" date="2020" name="Phytopathology">
        <title>Genome sequence of the chestnut blight fungus Cryphonectria parasitica EP155: A fundamental resource for an archetypical invasive plant pathogen.</title>
        <authorList>
            <person name="Crouch J.A."/>
            <person name="Dawe A."/>
            <person name="Aerts A."/>
            <person name="Barry K."/>
            <person name="Churchill A.C.L."/>
            <person name="Grimwood J."/>
            <person name="Hillman B."/>
            <person name="Milgroom M.G."/>
            <person name="Pangilinan J."/>
            <person name="Smith M."/>
            <person name="Salamov A."/>
            <person name="Schmutz J."/>
            <person name="Yadav J."/>
            <person name="Grigoriev I.V."/>
            <person name="Nuss D."/>
        </authorList>
    </citation>
    <scope>NUCLEOTIDE SEQUENCE</scope>
    <source>
        <strain evidence="6">EP155</strain>
    </source>
</reference>
<gene>
    <name evidence="6" type="ORF">M406DRAFT_339761</name>
</gene>
<dbReference type="Gene3D" id="1.20.1050.130">
    <property type="match status" value="1"/>
</dbReference>
<evidence type="ECO:0000256" key="3">
    <source>
        <dbReference type="ARBA" id="ARBA00022679"/>
    </source>
</evidence>
<dbReference type="Proteomes" id="UP000803844">
    <property type="component" value="Unassembled WGS sequence"/>
</dbReference>
<dbReference type="GO" id="GO:0004364">
    <property type="term" value="F:glutathione transferase activity"/>
    <property type="evidence" value="ECO:0007669"/>
    <property type="project" value="UniProtKB-EC"/>
</dbReference>
<evidence type="ECO:0000256" key="4">
    <source>
        <dbReference type="ARBA" id="ARBA00047960"/>
    </source>
</evidence>
<organism evidence="6 7">
    <name type="scientific">Cryphonectria parasitica (strain ATCC 38755 / EP155)</name>
    <dbReference type="NCBI Taxonomy" id="660469"/>
    <lineage>
        <taxon>Eukaryota</taxon>
        <taxon>Fungi</taxon>
        <taxon>Dikarya</taxon>
        <taxon>Ascomycota</taxon>
        <taxon>Pezizomycotina</taxon>
        <taxon>Sordariomycetes</taxon>
        <taxon>Sordariomycetidae</taxon>
        <taxon>Diaporthales</taxon>
        <taxon>Cryphonectriaceae</taxon>
        <taxon>Cryphonectria-Endothia species complex</taxon>
        <taxon>Cryphonectria</taxon>
    </lineage>
</organism>
<dbReference type="GeneID" id="63838610"/>
<dbReference type="AlphaFoldDB" id="A0A9P5CPL0"/>
<keyword evidence="7" id="KW-1185">Reference proteome</keyword>
<dbReference type="EC" id="2.5.1.18" evidence="2"/>
<evidence type="ECO:0000313" key="6">
    <source>
        <dbReference type="EMBL" id="KAF3766594.1"/>
    </source>
</evidence>
<dbReference type="PANTHER" id="PTHR44051:SF20">
    <property type="entry name" value="GLUTATHIONE TRANSFERASE 1 (EUROFUNG)"/>
    <property type="match status" value="1"/>
</dbReference>
<dbReference type="EMBL" id="MU032347">
    <property type="protein sequence ID" value="KAF3766594.1"/>
    <property type="molecule type" value="Genomic_DNA"/>
</dbReference>
<evidence type="ECO:0000256" key="2">
    <source>
        <dbReference type="ARBA" id="ARBA00012452"/>
    </source>
</evidence>
<comment type="similarity">
    <text evidence="1">Belongs to the GST superfamily.</text>
</comment>
<dbReference type="SUPFAM" id="SSF52833">
    <property type="entry name" value="Thioredoxin-like"/>
    <property type="match status" value="1"/>
</dbReference>
<sequence length="176" mass="20496">MVINPPKPIRSWMAPPGPNPRMVLFLLEELGLNYEIKSFHVNDVKKPPFININPNGRVPAIEDPNLDLNLRDSGGSNQYIIEQYNIDRRLIYTTIKDKHLCNHFLYLQISAQHLFLEKILSVIRRYSYGTRRVLGMLEIVLSAKPAIRAWHEHMVELPLWKRAIETCARLMEEQGL</sequence>
<dbReference type="PANTHER" id="PTHR44051">
    <property type="entry name" value="GLUTATHIONE S-TRANSFERASE-RELATED"/>
    <property type="match status" value="1"/>
</dbReference>
<keyword evidence="3" id="KW-0808">Transferase</keyword>
<dbReference type="PROSITE" id="PS50404">
    <property type="entry name" value="GST_NTER"/>
    <property type="match status" value="1"/>
</dbReference>